<dbReference type="Proteomes" id="UP000503540">
    <property type="component" value="Chromosome"/>
</dbReference>
<keyword evidence="4" id="KW-1185">Reference proteome</keyword>
<evidence type="ECO:0000256" key="1">
    <source>
        <dbReference type="ARBA" id="ARBA00023125"/>
    </source>
</evidence>
<dbReference type="InterPro" id="IPR009061">
    <property type="entry name" value="DNA-bd_dom_put_sf"/>
</dbReference>
<feature type="domain" description="HTH merR-type" evidence="2">
    <location>
        <begin position="34"/>
        <end position="103"/>
    </location>
</feature>
<evidence type="ECO:0000313" key="4">
    <source>
        <dbReference type="Proteomes" id="UP000503540"/>
    </source>
</evidence>
<dbReference type="PANTHER" id="PTHR30204:SF93">
    <property type="entry name" value="HTH MERR-TYPE DOMAIN-CONTAINING PROTEIN"/>
    <property type="match status" value="1"/>
</dbReference>
<dbReference type="SUPFAM" id="SSF46955">
    <property type="entry name" value="Putative DNA-binding domain"/>
    <property type="match status" value="1"/>
</dbReference>
<organism evidence="3 4">
    <name type="scientific">Nocardia arthritidis</name>
    <dbReference type="NCBI Taxonomy" id="228602"/>
    <lineage>
        <taxon>Bacteria</taxon>
        <taxon>Bacillati</taxon>
        <taxon>Actinomycetota</taxon>
        <taxon>Actinomycetes</taxon>
        <taxon>Mycobacteriales</taxon>
        <taxon>Nocardiaceae</taxon>
        <taxon>Nocardia</taxon>
    </lineage>
</organism>
<dbReference type="Pfam" id="PF13411">
    <property type="entry name" value="MerR_1"/>
    <property type="match status" value="1"/>
</dbReference>
<evidence type="ECO:0000259" key="2">
    <source>
        <dbReference type="PROSITE" id="PS50937"/>
    </source>
</evidence>
<dbReference type="GO" id="GO:0003700">
    <property type="term" value="F:DNA-binding transcription factor activity"/>
    <property type="evidence" value="ECO:0007669"/>
    <property type="project" value="InterPro"/>
</dbReference>
<dbReference type="GO" id="GO:0003677">
    <property type="term" value="F:DNA binding"/>
    <property type="evidence" value="ECO:0007669"/>
    <property type="project" value="UniProtKB-KW"/>
</dbReference>
<dbReference type="SMART" id="SM00422">
    <property type="entry name" value="HTH_MERR"/>
    <property type="match status" value="1"/>
</dbReference>
<keyword evidence="1" id="KW-0238">DNA-binding</keyword>
<evidence type="ECO:0000313" key="3">
    <source>
        <dbReference type="EMBL" id="QIS10234.1"/>
    </source>
</evidence>
<accession>A0A6G9YAQ9</accession>
<proteinExistence type="predicted"/>
<dbReference type="PRINTS" id="PR00040">
    <property type="entry name" value="HTHMERR"/>
</dbReference>
<dbReference type="KEGG" id="nah:F5544_11710"/>
<name>A0A6G9YAQ9_9NOCA</name>
<gene>
    <name evidence="3" type="ORF">F5544_11710</name>
</gene>
<dbReference type="InterPro" id="IPR047057">
    <property type="entry name" value="MerR_fam"/>
</dbReference>
<protein>
    <submittedName>
        <fullName evidence="3">MerR family transcriptional regulator</fullName>
    </submittedName>
</protein>
<dbReference type="AlphaFoldDB" id="A0A6G9YAQ9"/>
<dbReference type="Gene3D" id="1.10.1660.10">
    <property type="match status" value="1"/>
</dbReference>
<dbReference type="PANTHER" id="PTHR30204">
    <property type="entry name" value="REDOX-CYCLING DRUG-SENSING TRANSCRIPTIONAL ACTIVATOR SOXR"/>
    <property type="match status" value="1"/>
</dbReference>
<sequence>MVGGLRTRLCSISRPQARSAGHPARTEEVSSIPEYRIDDLARAAGTTTRNVRAYQERGLLPPPVGKDGRASIYDDSHLERLRLIDALLQRGFTTAHISDFITSWETGKDLSEVLGLQHAVTASWGRDETFEVPRELIGTILGAEADELVGRLLEMKLVRIEGETVVFTDTQLLTAFAELHEYGLELRTLIEIYAKVADRIDDITHIMITAAKQHIVDEHGPGWLPETNTEIADTTTMLNKMRELAVASVHATLARSLDVTLRRELGDYLAVAAERDRKRSGKNG</sequence>
<dbReference type="InterPro" id="IPR000551">
    <property type="entry name" value="MerR-type_HTH_dom"/>
</dbReference>
<dbReference type="EMBL" id="CP046172">
    <property type="protein sequence ID" value="QIS10234.1"/>
    <property type="molecule type" value="Genomic_DNA"/>
</dbReference>
<dbReference type="PROSITE" id="PS50937">
    <property type="entry name" value="HTH_MERR_2"/>
    <property type="match status" value="1"/>
</dbReference>
<reference evidence="3 4" key="1">
    <citation type="journal article" date="2019" name="ACS Chem. Biol.">
        <title>Identification and Mobilization of a Cryptic Antibiotic Biosynthesis Gene Locus from a Human-Pathogenic Nocardia Isolate.</title>
        <authorList>
            <person name="Herisse M."/>
            <person name="Ishida K."/>
            <person name="Porter J.L."/>
            <person name="Howden B."/>
            <person name="Hertweck C."/>
            <person name="Stinear T.P."/>
            <person name="Pidot S.J."/>
        </authorList>
    </citation>
    <scope>NUCLEOTIDE SEQUENCE [LARGE SCALE GENOMIC DNA]</scope>
    <source>
        <strain evidence="3 4">AUSMDU00012717</strain>
    </source>
</reference>